<dbReference type="OrthoDB" id="1247465at2"/>
<evidence type="ECO:0000259" key="2">
    <source>
        <dbReference type="SMART" id="SM00867"/>
    </source>
</evidence>
<dbReference type="Proteomes" id="UP000236286">
    <property type="component" value="Unassembled WGS sequence"/>
</dbReference>
<feature type="chain" id="PRO_5014375230" evidence="1">
    <location>
        <begin position="21"/>
        <end position="186"/>
    </location>
</feature>
<dbReference type="EMBL" id="PDZR01000001">
    <property type="protein sequence ID" value="PNG27431.1"/>
    <property type="molecule type" value="Genomic_DNA"/>
</dbReference>
<feature type="signal peptide" evidence="1">
    <location>
        <begin position="1"/>
        <end position="20"/>
    </location>
</feature>
<gene>
    <name evidence="3" type="ORF">CR492_00320</name>
</gene>
<dbReference type="AlphaFoldDB" id="A0A2J7TKY8"/>
<dbReference type="Pfam" id="PF04264">
    <property type="entry name" value="YceI"/>
    <property type="match status" value="1"/>
</dbReference>
<keyword evidence="1" id="KW-0732">Signal</keyword>
<evidence type="ECO:0000313" key="3">
    <source>
        <dbReference type="EMBL" id="PNG27431.1"/>
    </source>
</evidence>
<proteinExistence type="predicted"/>
<reference evidence="3 4" key="1">
    <citation type="submission" date="2017-10" db="EMBL/GenBank/DDBJ databases">
        <title>Genome announcement of Methylocella silvestris TVC from permafrost.</title>
        <authorList>
            <person name="Wang J."/>
            <person name="Geng K."/>
            <person name="Ul-Haque F."/>
            <person name="Crombie A.T."/>
            <person name="Street L.E."/>
            <person name="Wookey P.A."/>
            <person name="Murrell J.C."/>
            <person name="Pratscher J."/>
        </authorList>
    </citation>
    <scope>NUCLEOTIDE SEQUENCE [LARGE SCALE GENOMIC DNA]</scope>
    <source>
        <strain evidence="3 4">TVC</strain>
    </source>
</reference>
<comment type="caution">
    <text evidence="3">The sequence shown here is derived from an EMBL/GenBank/DDBJ whole genome shotgun (WGS) entry which is preliminary data.</text>
</comment>
<evidence type="ECO:0000313" key="4">
    <source>
        <dbReference type="Proteomes" id="UP000236286"/>
    </source>
</evidence>
<feature type="domain" description="Lipid/polyisoprenoid-binding YceI-like" evidence="2">
    <location>
        <begin position="22"/>
        <end position="182"/>
    </location>
</feature>
<dbReference type="InterPro" id="IPR036761">
    <property type="entry name" value="TTHA0802/YceI-like_sf"/>
</dbReference>
<name>A0A2J7TKY8_METSI</name>
<dbReference type="PANTHER" id="PTHR34406">
    <property type="entry name" value="PROTEIN YCEI"/>
    <property type="match status" value="1"/>
</dbReference>
<accession>A0A2J7TKY8</accession>
<dbReference type="Gene3D" id="2.40.128.110">
    <property type="entry name" value="Lipid/polyisoprenoid-binding, YceI-like"/>
    <property type="match status" value="1"/>
</dbReference>
<protein>
    <submittedName>
        <fullName evidence="3">Polyisoprenoid-binding protein</fullName>
    </submittedName>
</protein>
<organism evidence="3 4">
    <name type="scientific">Methylocella silvestris</name>
    <dbReference type="NCBI Taxonomy" id="199596"/>
    <lineage>
        <taxon>Bacteria</taxon>
        <taxon>Pseudomonadati</taxon>
        <taxon>Pseudomonadota</taxon>
        <taxon>Alphaproteobacteria</taxon>
        <taxon>Hyphomicrobiales</taxon>
        <taxon>Beijerinckiaceae</taxon>
        <taxon>Methylocella</taxon>
    </lineage>
</organism>
<dbReference type="PANTHER" id="PTHR34406:SF1">
    <property type="entry name" value="PROTEIN YCEI"/>
    <property type="match status" value="1"/>
</dbReference>
<evidence type="ECO:0000256" key="1">
    <source>
        <dbReference type="SAM" id="SignalP"/>
    </source>
</evidence>
<dbReference type="RefSeq" id="WP_102841739.1">
    <property type="nucleotide sequence ID" value="NZ_PDZR01000001.1"/>
</dbReference>
<dbReference type="InterPro" id="IPR007372">
    <property type="entry name" value="Lipid/polyisoprenoid-bd_YceI"/>
</dbReference>
<sequence>MRHFKLAIALAALTLEPAHAANWIADPHKSRIGFSGMQTGVPFQGSFGKWSAEIAFDPAHPESGHARVTIDLSSARTGDGQRDRALPEPEWFAAKKFPEAIFETTRFIAKGAGAYDALGRLTIRDVSRDIVLPFTLTINGDAATAKGRLELIRTDFGVGQGVWAFGQWVALEVGVDVDLKATKAGD</sequence>
<dbReference type="SUPFAM" id="SSF101874">
    <property type="entry name" value="YceI-like"/>
    <property type="match status" value="1"/>
</dbReference>
<dbReference type="SMART" id="SM00867">
    <property type="entry name" value="YceI"/>
    <property type="match status" value="1"/>
</dbReference>